<evidence type="ECO:0000313" key="3">
    <source>
        <dbReference type="Proteomes" id="UP000319525"/>
    </source>
</evidence>
<comment type="caution">
    <text evidence="2">The sequence shown here is derived from an EMBL/GenBank/DDBJ whole genome shotgun (WGS) entry which is preliminary data.</text>
</comment>
<dbReference type="EMBL" id="BJML01000001">
    <property type="protein sequence ID" value="GEB44272.1"/>
    <property type="molecule type" value="Genomic_DNA"/>
</dbReference>
<protein>
    <submittedName>
        <fullName evidence="2">Uncharacterized protein</fullName>
    </submittedName>
</protein>
<feature type="compositionally biased region" description="Low complexity" evidence="1">
    <location>
        <begin position="77"/>
        <end position="87"/>
    </location>
</feature>
<feature type="region of interest" description="Disordered" evidence="1">
    <location>
        <begin position="71"/>
        <end position="93"/>
    </location>
</feature>
<sequence length="93" mass="10241">MWRPHRLTEKWMFRWSTYGVSVSRSSVLNVTELKIPFVTRRRYAIPGGAVEARAHVPAVVWLGTTAIDSGRGDDAARAASCATRSASPIGRRG</sequence>
<evidence type="ECO:0000256" key="1">
    <source>
        <dbReference type="SAM" id="MobiDB-lite"/>
    </source>
</evidence>
<reference evidence="2 3" key="1">
    <citation type="submission" date="2019-06" db="EMBL/GenBank/DDBJ databases">
        <title>Whole genome shotgun sequence of Microbacterium testaceum NBRC 12675.</title>
        <authorList>
            <person name="Hosoyama A."/>
            <person name="Uohara A."/>
            <person name="Ohji S."/>
            <person name="Ichikawa N."/>
        </authorList>
    </citation>
    <scope>NUCLEOTIDE SEQUENCE [LARGE SCALE GENOMIC DNA]</scope>
    <source>
        <strain evidence="2 3">NBRC 12675</strain>
    </source>
</reference>
<dbReference type="Proteomes" id="UP000319525">
    <property type="component" value="Unassembled WGS sequence"/>
</dbReference>
<organism evidence="2 3">
    <name type="scientific">Microbacterium testaceum</name>
    <name type="common">Aureobacterium testaceum</name>
    <name type="synonym">Brevibacterium testaceum</name>
    <dbReference type="NCBI Taxonomy" id="2033"/>
    <lineage>
        <taxon>Bacteria</taxon>
        <taxon>Bacillati</taxon>
        <taxon>Actinomycetota</taxon>
        <taxon>Actinomycetes</taxon>
        <taxon>Micrococcales</taxon>
        <taxon>Microbacteriaceae</taxon>
        <taxon>Microbacterium</taxon>
    </lineage>
</organism>
<evidence type="ECO:0000313" key="2">
    <source>
        <dbReference type="EMBL" id="GEB44272.1"/>
    </source>
</evidence>
<dbReference type="AlphaFoldDB" id="A0A4Y3QGJ1"/>
<gene>
    <name evidence="2" type="ORF">MTE01_02170</name>
</gene>
<accession>A0A4Y3QGJ1</accession>
<name>A0A4Y3QGJ1_MICTE</name>
<proteinExistence type="predicted"/>